<dbReference type="InterPro" id="IPR031965">
    <property type="entry name" value="CBM26"/>
</dbReference>
<feature type="transmembrane region" description="Helical" evidence="2">
    <location>
        <begin position="392"/>
        <end position="414"/>
    </location>
</feature>
<feature type="compositionally biased region" description="Basic and acidic residues" evidence="1">
    <location>
        <begin position="345"/>
        <end position="355"/>
    </location>
</feature>
<dbReference type="AlphaFoldDB" id="A0A6N7WL17"/>
<proteinExistence type="predicted"/>
<dbReference type="InterPro" id="IPR013783">
    <property type="entry name" value="Ig-like_fold"/>
</dbReference>
<gene>
    <name evidence="4" type="ORF">FYJ45_24050</name>
</gene>
<dbReference type="Gene3D" id="2.60.40.10">
    <property type="entry name" value="Immunoglobulins"/>
    <property type="match status" value="3"/>
</dbReference>
<keyword evidence="2" id="KW-0472">Membrane</keyword>
<feature type="domain" description="Starch-binding module 26" evidence="3">
    <location>
        <begin position="258"/>
        <end position="321"/>
    </location>
</feature>
<organism evidence="4 5">
    <name type="scientific">Eisenbergiella porci</name>
    <dbReference type="NCBI Taxonomy" id="2652274"/>
    <lineage>
        <taxon>Bacteria</taxon>
        <taxon>Bacillati</taxon>
        <taxon>Bacillota</taxon>
        <taxon>Clostridia</taxon>
        <taxon>Lachnospirales</taxon>
        <taxon>Lachnospiraceae</taxon>
        <taxon>Eisenbergiella</taxon>
    </lineage>
</organism>
<evidence type="ECO:0000259" key="3">
    <source>
        <dbReference type="Pfam" id="PF16738"/>
    </source>
</evidence>
<dbReference type="Pfam" id="PF16738">
    <property type="entry name" value="CBM26"/>
    <property type="match status" value="3"/>
</dbReference>
<dbReference type="Proteomes" id="UP000436047">
    <property type="component" value="Unassembled WGS sequence"/>
</dbReference>
<keyword evidence="2" id="KW-0812">Transmembrane</keyword>
<evidence type="ECO:0000313" key="4">
    <source>
        <dbReference type="EMBL" id="MSS91197.1"/>
    </source>
</evidence>
<dbReference type="RefSeq" id="WP_154467544.1">
    <property type="nucleotide sequence ID" value="NZ_DBFWSC010000171.1"/>
</dbReference>
<keyword evidence="5" id="KW-1185">Reference proteome</keyword>
<dbReference type="EMBL" id="VUMI01000059">
    <property type="protein sequence ID" value="MSS91197.1"/>
    <property type="molecule type" value="Genomic_DNA"/>
</dbReference>
<feature type="region of interest" description="Disordered" evidence="1">
    <location>
        <begin position="345"/>
        <end position="386"/>
    </location>
</feature>
<evidence type="ECO:0000256" key="2">
    <source>
        <dbReference type="SAM" id="Phobius"/>
    </source>
</evidence>
<evidence type="ECO:0000256" key="1">
    <source>
        <dbReference type="SAM" id="MobiDB-lite"/>
    </source>
</evidence>
<feature type="domain" description="Starch-binding module 26" evidence="3">
    <location>
        <begin position="155"/>
        <end position="221"/>
    </location>
</feature>
<feature type="domain" description="Starch-binding module 26" evidence="3">
    <location>
        <begin position="50"/>
        <end position="116"/>
    </location>
</feature>
<keyword evidence="2" id="KW-1133">Transmembrane helix</keyword>
<evidence type="ECO:0000313" key="5">
    <source>
        <dbReference type="Proteomes" id="UP000436047"/>
    </source>
</evidence>
<sequence length="419" mass="46047">MSNKRNKVRQFLCGHRILRDVRQALLILLLAVFAVPITALAENEEERAAIYVQVPEDWENPCIWAWDEAGNNAFAAWPGGKLDTDTNNAGWYYTWIPAWADHVIINAKEGSVQTDELVLDGKNTWVTVEDAEKVQITTEKQTKGDIPEYVEKFTVHVKTDKSWENPCLWAWSAPDGKNVFDAWPGEALTPAENGWYEAEVPVWINSLIVNAKDGEIQTEDISIDPAEIWVTVEADGSYDFSYDDPDAEEVPDITVWVKTPENWDAPCLWAWSAPDGTNAFAAWPGEALEEDASGWLKKQVPGWINSVIVNSSEGSIQTADLSVEPGKDVWVVVNSPEDAVISYEAPEKEGNEEAVSKGGSETVQEPAAESSEGASAADTEDTRPAEIQKSSGVPVIIAVIIIVAAAVTAGVIIIRKKKQ</sequence>
<reference evidence="4 5" key="1">
    <citation type="submission" date="2019-08" db="EMBL/GenBank/DDBJ databases">
        <title>In-depth cultivation of the pig gut microbiome towards novel bacterial diversity and tailored functional studies.</title>
        <authorList>
            <person name="Wylensek D."/>
            <person name="Hitch T.C.A."/>
            <person name="Clavel T."/>
        </authorList>
    </citation>
    <scope>NUCLEOTIDE SEQUENCE [LARGE SCALE GENOMIC DNA]</scope>
    <source>
        <strain evidence="4 5">WCA-389-WT-23B</strain>
    </source>
</reference>
<accession>A0A6N7WL17</accession>
<feature type="compositionally biased region" description="Low complexity" evidence="1">
    <location>
        <begin position="365"/>
        <end position="377"/>
    </location>
</feature>
<name>A0A6N7WL17_9FIRM</name>
<dbReference type="GeneID" id="86056078"/>
<protein>
    <submittedName>
        <fullName evidence="4">Starch-binding protein</fullName>
    </submittedName>
</protein>
<comment type="caution">
    <text evidence="4">The sequence shown here is derived from an EMBL/GenBank/DDBJ whole genome shotgun (WGS) entry which is preliminary data.</text>
</comment>